<evidence type="ECO:0000256" key="6">
    <source>
        <dbReference type="ARBA" id="ARBA00031036"/>
    </source>
</evidence>
<dbReference type="InterPro" id="IPR018099">
    <property type="entry name" value="Purine_phosphorylase-2_CS"/>
</dbReference>
<evidence type="ECO:0000256" key="3">
    <source>
        <dbReference type="ARBA" id="ARBA00011886"/>
    </source>
</evidence>
<reference evidence="8" key="1">
    <citation type="submission" date="2018-05" db="EMBL/GenBank/DDBJ databases">
        <authorList>
            <person name="Lanie J.A."/>
            <person name="Ng W.-L."/>
            <person name="Kazmierczak K.M."/>
            <person name="Andrzejewski T.M."/>
            <person name="Davidsen T.M."/>
            <person name="Wayne K.J."/>
            <person name="Tettelin H."/>
            <person name="Glass J.I."/>
            <person name="Rusch D."/>
            <person name="Podicherti R."/>
            <person name="Tsui H.-C.T."/>
            <person name="Winkler M.E."/>
        </authorList>
    </citation>
    <scope>NUCLEOTIDE SEQUENCE</scope>
</reference>
<dbReference type="PROSITE" id="PS01240">
    <property type="entry name" value="PNP_MTAP_2"/>
    <property type="match status" value="1"/>
</dbReference>
<dbReference type="PANTHER" id="PTHR11904">
    <property type="entry name" value="METHYLTHIOADENOSINE/PURINE NUCLEOSIDE PHOSPHORYLASE"/>
    <property type="match status" value="1"/>
</dbReference>
<dbReference type="NCBIfam" id="NF006054">
    <property type="entry name" value="PRK08202.1"/>
    <property type="match status" value="1"/>
</dbReference>
<comment type="pathway">
    <text evidence="1">Purine metabolism; purine nucleoside salvage.</text>
</comment>
<feature type="domain" description="Nucleoside phosphorylase" evidence="7">
    <location>
        <begin position="22"/>
        <end position="265"/>
    </location>
</feature>
<feature type="non-terminal residue" evidence="8">
    <location>
        <position position="1"/>
    </location>
</feature>
<dbReference type="PANTHER" id="PTHR11904:SF9">
    <property type="entry name" value="PURINE NUCLEOSIDE PHOSPHORYLASE-RELATED"/>
    <property type="match status" value="1"/>
</dbReference>
<evidence type="ECO:0000259" key="7">
    <source>
        <dbReference type="Pfam" id="PF01048"/>
    </source>
</evidence>
<dbReference type="InterPro" id="IPR000845">
    <property type="entry name" value="Nucleoside_phosphorylase_d"/>
</dbReference>
<protein>
    <recommendedName>
        <fullName evidence="3">purine-nucleoside phosphorylase</fullName>
        <ecNumber evidence="3">2.4.2.1</ecNumber>
    </recommendedName>
    <alternativeName>
        <fullName evidence="6">Inosine-guanosine phosphorylase</fullName>
    </alternativeName>
</protein>
<dbReference type="AlphaFoldDB" id="A0A381Y8J1"/>
<dbReference type="UniPathway" id="UPA00606"/>
<evidence type="ECO:0000256" key="2">
    <source>
        <dbReference type="ARBA" id="ARBA00006751"/>
    </source>
</evidence>
<sequence length="269" mass="27876">VQSSLQEATQLLCASTRLRPRLGIVLGSAFGQVVEEVEDSAAVAFAEVPGCAVPGVDGHAGQFVIGRLGGADVLLQAGRLHYYEGHSMDQVTFPIRVMAAFGVEQVLLTNAAGGIKADLAVGDFMRITDHINMMGVNPLCGQAPAGLPVFVDMSAAYSESLGQALSQAAADCEIGLKSGVFLAVSGPSYETPTEIRAFAKLGADAIAMSTVPEAIVARQQGLKVAGLSCITNAAAGLGNSGISHEEVLYQSRQVNKQAVRLLTRFCGLS</sequence>
<dbReference type="InterPro" id="IPR011268">
    <property type="entry name" value="Purine_phosphorylase"/>
</dbReference>
<comment type="similarity">
    <text evidence="2">Belongs to the PNP/MTAP phosphorylase family.</text>
</comment>
<keyword evidence="5" id="KW-0808">Transferase</keyword>
<dbReference type="GO" id="GO:0009116">
    <property type="term" value="P:nucleoside metabolic process"/>
    <property type="evidence" value="ECO:0007669"/>
    <property type="project" value="InterPro"/>
</dbReference>
<dbReference type="InterPro" id="IPR035994">
    <property type="entry name" value="Nucleoside_phosphorylase_sf"/>
</dbReference>
<dbReference type="SUPFAM" id="SSF53167">
    <property type="entry name" value="Purine and uridine phosphorylases"/>
    <property type="match status" value="1"/>
</dbReference>
<evidence type="ECO:0000313" key="8">
    <source>
        <dbReference type="EMBL" id="SVA73416.1"/>
    </source>
</evidence>
<dbReference type="GO" id="GO:0004731">
    <property type="term" value="F:purine-nucleoside phosphorylase activity"/>
    <property type="evidence" value="ECO:0007669"/>
    <property type="project" value="UniProtKB-EC"/>
</dbReference>
<evidence type="ECO:0000256" key="5">
    <source>
        <dbReference type="ARBA" id="ARBA00022679"/>
    </source>
</evidence>
<proteinExistence type="inferred from homology"/>
<evidence type="ECO:0000256" key="4">
    <source>
        <dbReference type="ARBA" id="ARBA00022676"/>
    </source>
</evidence>
<dbReference type="GO" id="GO:0005737">
    <property type="term" value="C:cytoplasm"/>
    <property type="evidence" value="ECO:0007669"/>
    <property type="project" value="TreeGrafter"/>
</dbReference>
<dbReference type="NCBIfam" id="TIGR01697">
    <property type="entry name" value="PNPH-PUNA-XAPA"/>
    <property type="match status" value="1"/>
</dbReference>
<keyword evidence="4" id="KW-0328">Glycosyltransferase</keyword>
<dbReference type="EC" id="2.4.2.1" evidence="3"/>
<organism evidence="8">
    <name type="scientific">marine metagenome</name>
    <dbReference type="NCBI Taxonomy" id="408172"/>
    <lineage>
        <taxon>unclassified sequences</taxon>
        <taxon>metagenomes</taxon>
        <taxon>ecological metagenomes</taxon>
    </lineage>
</organism>
<accession>A0A381Y8J1</accession>
<dbReference type="CDD" id="cd09009">
    <property type="entry name" value="PNP-EcPNPII_like"/>
    <property type="match status" value="1"/>
</dbReference>
<name>A0A381Y8J1_9ZZZZ</name>
<evidence type="ECO:0000256" key="1">
    <source>
        <dbReference type="ARBA" id="ARBA00005058"/>
    </source>
</evidence>
<dbReference type="Gene3D" id="3.40.50.1580">
    <property type="entry name" value="Nucleoside phosphorylase domain"/>
    <property type="match status" value="1"/>
</dbReference>
<dbReference type="Pfam" id="PF01048">
    <property type="entry name" value="PNP_UDP_1"/>
    <property type="match status" value="1"/>
</dbReference>
<dbReference type="PIRSF" id="PIRSF000477">
    <property type="entry name" value="PurNPase"/>
    <property type="match status" value="1"/>
</dbReference>
<gene>
    <name evidence="8" type="ORF">METZ01_LOCUS126270</name>
</gene>
<dbReference type="EMBL" id="UINC01017645">
    <property type="protein sequence ID" value="SVA73416.1"/>
    <property type="molecule type" value="Genomic_DNA"/>
</dbReference>